<dbReference type="Gene3D" id="3.30.300.30">
    <property type="match status" value="1"/>
</dbReference>
<evidence type="ECO:0000256" key="1">
    <source>
        <dbReference type="ARBA" id="ARBA00006432"/>
    </source>
</evidence>
<keyword evidence="2" id="KW-0436">Ligase</keyword>
<protein>
    <recommendedName>
        <fullName evidence="7">ATP-dependent acyl-CoA ligase</fullName>
    </recommendedName>
</protein>
<dbReference type="Gene3D" id="3.40.50.12780">
    <property type="entry name" value="N-terminal domain of ligase-like"/>
    <property type="match status" value="1"/>
</dbReference>
<dbReference type="EMBL" id="LLXX01000182">
    <property type="protein sequence ID" value="KRQ97712.1"/>
    <property type="molecule type" value="Genomic_DNA"/>
</dbReference>
<dbReference type="InterPro" id="IPR000873">
    <property type="entry name" value="AMP-dep_synth/lig_dom"/>
</dbReference>
<name>A0A0R3KPY2_9BRAD</name>
<dbReference type="PANTHER" id="PTHR43201">
    <property type="entry name" value="ACYL-COA SYNTHETASE"/>
    <property type="match status" value="1"/>
</dbReference>
<dbReference type="Proteomes" id="UP000051913">
    <property type="component" value="Unassembled WGS sequence"/>
</dbReference>
<comment type="similarity">
    <text evidence="1">Belongs to the ATP-dependent AMP-binding enzyme family.</text>
</comment>
<comment type="caution">
    <text evidence="5">The sequence shown here is derived from an EMBL/GenBank/DDBJ whole genome shotgun (WGS) entry which is preliminary data.</text>
</comment>
<proteinExistence type="inferred from homology"/>
<dbReference type="AlphaFoldDB" id="A0A0R3KPY2"/>
<dbReference type="PROSITE" id="PS00455">
    <property type="entry name" value="AMP_BINDING"/>
    <property type="match status" value="1"/>
</dbReference>
<evidence type="ECO:0000259" key="3">
    <source>
        <dbReference type="Pfam" id="PF00501"/>
    </source>
</evidence>
<sequence>MSLDTPYRSPSDAFAATAARRPDAPFLLAPASAQLPYAPEGFNIAYGALKSEVDRLRAEYASAGYGRGVRVALLLENRPVFFLHWLALNALGVSIVPINPDVRSDELSFQLELSQAELLVATPDRIHMTKDAVLRRARLIDTDSRIPPCHADVAAQDSDFNGECALLFTSGSTGKPKGCMLSNRYFLQVADWYLAQGGVAELQPEREINLTPLPMFHMNALGCSAVGMMVLGGAVVPLDRFHANRWWQCVADSGATVVHCLGVIPAILLQLPVTEVERQHRVRFAFAPGVDVRHRATFEERYRIPIVEAWAMTETGGAAATTTAREPAGFGARCVGRPSEGMEYRLVDDQGVGVAPGKPGELLVRAKGKDARAGFFSGYLKDEEATEAAWQDGWFHTGDLVFADEDGLLYFFDRKKTIVRRSGENIGVLEVESALYMDTRIGGCAVTPVPDDIRGEEVFAFIVPNAGVDDAAALAASIVKTCAERLAYHKVPGYIAIVDELPLSSTRKLARGEIKALAATSVTGNRAIDMRAIKAKLRHA</sequence>
<dbReference type="SUPFAM" id="SSF56801">
    <property type="entry name" value="Acetyl-CoA synthetase-like"/>
    <property type="match status" value="1"/>
</dbReference>
<dbReference type="GO" id="GO:0006631">
    <property type="term" value="P:fatty acid metabolic process"/>
    <property type="evidence" value="ECO:0007669"/>
    <property type="project" value="TreeGrafter"/>
</dbReference>
<dbReference type="Pfam" id="PF00501">
    <property type="entry name" value="AMP-binding"/>
    <property type="match status" value="1"/>
</dbReference>
<dbReference type="InterPro" id="IPR020845">
    <property type="entry name" value="AMP-binding_CS"/>
</dbReference>
<organism evidence="5 6">
    <name type="scientific">Bradyrhizobium valentinum</name>
    <dbReference type="NCBI Taxonomy" id="1518501"/>
    <lineage>
        <taxon>Bacteria</taxon>
        <taxon>Pseudomonadati</taxon>
        <taxon>Pseudomonadota</taxon>
        <taxon>Alphaproteobacteria</taxon>
        <taxon>Hyphomicrobiales</taxon>
        <taxon>Nitrobacteraceae</taxon>
        <taxon>Bradyrhizobium</taxon>
    </lineage>
</organism>
<evidence type="ECO:0000256" key="2">
    <source>
        <dbReference type="ARBA" id="ARBA00022598"/>
    </source>
</evidence>
<dbReference type="STRING" id="1518501.CQ10_09270"/>
<accession>A0A0R3KPY2</accession>
<dbReference type="GO" id="GO:0031956">
    <property type="term" value="F:medium-chain fatty acid-CoA ligase activity"/>
    <property type="evidence" value="ECO:0007669"/>
    <property type="project" value="TreeGrafter"/>
</dbReference>
<dbReference type="Pfam" id="PF13193">
    <property type="entry name" value="AMP-binding_C"/>
    <property type="match status" value="1"/>
</dbReference>
<keyword evidence="6" id="KW-1185">Reference proteome</keyword>
<dbReference type="InterPro" id="IPR025110">
    <property type="entry name" value="AMP-bd_C"/>
</dbReference>
<dbReference type="InterPro" id="IPR042099">
    <property type="entry name" value="ANL_N_sf"/>
</dbReference>
<evidence type="ECO:0000313" key="6">
    <source>
        <dbReference type="Proteomes" id="UP000051913"/>
    </source>
</evidence>
<evidence type="ECO:0000259" key="4">
    <source>
        <dbReference type="Pfam" id="PF13193"/>
    </source>
</evidence>
<feature type="domain" description="AMP-binding enzyme C-terminal" evidence="4">
    <location>
        <begin position="430"/>
        <end position="508"/>
    </location>
</feature>
<feature type="domain" description="AMP-dependent synthetase/ligase" evidence="3">
    <location>
        <begin position="14"/>
        <end position="367"/>
    </location>
</feature>
<dbReference type="PANTHER" id="PTHR43201:SF5">
    <property type="entry name" value="MEDIUM-CHAIN ACYL-COA LIGASE ACSF2, MITOCHONDRIAL"/>
    <property type="match status" value="1"/>
</dbReference>
<gene>
    <name evidence="5" type="ORF">CP49_17760</name>
</gene>
<evidence type="ECO:0000313" key="5">
    <source>
        <dbReference type="EMBL" id="KRQ97712.1"/>
    </source>
</evidence>
<dbReference type="InterPro" id="IPR045851">
    <property type="entry name" value="AMP-bd_C_sf"/>
</dbReference>
<dbReference type="RefSeq" id="WP_057854367.1">
    <property type="nucleotide sequence ID" value="NZ_LLXX01000182.1"/>
</dbReference>
<evidence type="ECO:0008006" key="7">
    <source>
        <dbReference type="Google" id="ProtNLM"/>
    </source>
</evidence>
<reference evidence="5 6" key="1">
    <citation type="submission" date="2014-03" db="EMBL/GenBank/DDBJ databases">
        <title>Bradyrhizobium valentinum sp. nov., isolated from effective nodules of Lupinus mariae-josephae, a lupine endemic of basic-lime soils in Eastern Spain.</title>
        <authorList>
            <person name="Duran D."/>
            <person name="Rey L."/>
            <person name="Navarro A."/>
            <person name="Busquets A."/>
            <person name="Imperial J."/>
            <person name="Ruiz-Argueso T."/>
        </authorList>
    </citation>
    <scope>NUCLEOTIDE SEQUENCE [LARGE SCALE GENOMIC DNA]</scope>
    <source>
        <strain evidence="5 6">LmjM3</strain>
    </source>
</reference>